<reference evidence="3" key="1">
    <citation type="journal article" date="2012" name="Proc. Natl. Acad. Sci. U.S.A.">
        <title>Genome sequence of the button mushroom Agaricus bisporus reveals mechanisms governing adaptation to a humic-rich ecological niche.</title>
        <authorList>
            <person name="Morin E."/>
            <person name="Kohler A."/>
            <person name="Baker A.R."/>
            <person name="Foulongne-Oriol M."/>
            <person name="Lombard V."/>
            <person name="Nagy L.G."/>
            <person name="Ohm R.A."/>
            <person name="Patyshakuliyeva A."/>
            <person name="Brun A."/>
            <person name="Aerts A.L."/>
            <person name="Bailey A.M."/>
            <person name="Billette C."/>
            <person name="Coutinho P.M."/>
            <person name="Deakin G."/>
            <person name="Doddapaneni H."/>
            <person name="Floudas D."/>
            <person name="Grimwood J."/>
            <person name="Hilden K."/>
            <person name="Kuees U."/>
            <person name="LaButti K.M."/>
            <person name="Lapidus A."/>
            <person name="Lindquist E.A."/>
            <person name="Lucas S.M."/>
            <person name="Murat C."/>
            <person name="Riley R.W."/>
            <person name="Salamov A.A."/>
            <person name="Schmutz J."/>
            <person name="Subramanian V."/>
            <person name="Woesten H.A.B."/>
            <person name="Xu J."/>
            <person name="Eastwood D.C."/>
            <person name="Foster G.D."/>
            <person name="Sonnenberg A.S."/>
            <person name="Cullen D."/>
            <person name="de Vries R.P."/>
            <person name="Lundell T."/>
            <person name="Hibbett D.S."/>
            <person name="Henrissat B."/>
            <person name="Burton K.S."/>
            <person name="Kerrigan R.W."/>
            <person name="Challen M.P."/>
            <person name="Grigoriev I.V."/>
            <person name="Martin F."/>
        </authorList>
    </citation>
    <scope>NUCLEOTIDE SEQUENCE [LARGE SCALE GENOMIC DNA]</scope>
    <source>
        <strain evidence="3">JB137-S8 / ATCC MYA-4627 / FGSC 10392</strain>
    </source>
</reference>
<keyword evidence="3" id="KW-1185">Reference proteome</keyword>
<dbReference type="RefSeq" id="XP_007335039.1">
    <property type="nucleotide sequence ID" value="XM_007334977.1"/>
</dbReference>
<feature type="region of interest" description="Disordered" evidence="1">
    <location>
        <begin position="186"/>
        <end position="297"/>
    </location>
</feature>
<feature type="compositionally biased region" description="Low complexity" evidence="1">
    <location>
        <begin position="104"/>
        <end position="113"/>
    </location>
</feature>
<dbReference type="AlphaFoldDB" id="K5VIZ4"/>
<feature type="region of interest" description="Disordered" evidence="1">
    <location>
        <begin position="1"/>
        <end position="28"/>
    </location>
</feature>
<protein>
    <submittedName>
        <fullName evidence="2">Uncharacterized protein</fullName>
    </submittedName>
</protein>
<proteinExistence type="predicted"/>
<dbReference type="PRINTS" id="PR01217">
    <property type="entry name" value="PRICHEXTENSN"/>
</dbReference>
<dbReference type="InParanoid" id="K5VIZ4"/>
<feature type="compositionally biased region" description="Acidic residues" evidence="1">
    <location>
        <begin position="16"/>
        <end position="26"/>
    </location>
</feature>
<feature type="compositionally biased region" description="Low complexity" evidence="1">
    <location>
        <begin position="261"/>
        <end position="272"/>
    </location>
</feature>
<dbReference type="Proteomes" id="UP000008493">
    <property type="component" value="Unassembled WGS sequence"/>
</dbReference>
<feature type="region of interest" description="Disordered" evidence="1">
    <location>
        <begin position="54"/>
        <end position="118"/>
    </location>
</feature>
<feature type="compositionally biased region" description="Basic residues" evidence="1">
    <location>
        <begin position="276"/>
        <end position="290"/>
    </location>
</feature>
<accession>K5VIZ4</accession>
<feature type="compositionally biased region" description="Low complexity" evidence="1">
    <location>
        <begin position="204"/>
        <end position="215"/>
    </location>
</feature>
<dbReference type="EMBL" id="JH971502">
    <property type="protein sequence ID" value="EKM74324.1"/>
    <property type="molecule type" value="Genomic_DNA"/>
</dbReference>
<feature type="compositionally biased region" description="Pro residues" evidence="1">
    <location>
        <begin position="92"/>
        <end position="103"/>
    </location>
</feature>
<dbReference type="GeneID" id="18827930"/>
<evidence type="ECO:0000313" key="3">
    <source>
        <dbReference type="Proteomes" id="UP000008493"/>
    </source>
</evidence>
<dbReference type="KEGG" id="abp:AGABI1DRAFT133395"/>
<feature type="compositionally biased region" description="Pro residues" evidence="1">
    <location>
        <begin position="232"/>
        <end position="260"/>
    </location>
</feature>
<evidence type="ECO:0000256" key="1">
    <source>
        <dbReference type="SAM" id="MobiDB-lite"/>
    </source>
</evidence>
<evidence type="ECO:0000313" key="2">
    <source>
        <dbReference type="EMBL" id="EKM74324.1"/>
    </source>
</evidence>
<organism evidence="2 3">
    <name type="scientific">Agaricus bisporus var. burnettii (strain JB137-S8 / ATCC MYA-4627 / FGSC 10392)</name>
    <name type="common">White button mushroom</name>
    <dbReference type="NCBI Taxonomy" id="597362"/>
    <lineage>
        <taxon>Eukaryota</taxon>
        <taxon>Fungi</taxon>
        <taxon>Dikarya</taxon>
        <taxon>Basidiomycota</taxon>
        <taxon>Agaricomycotina</taxon>
        <taxon>Agaricomycetes</taxon>
        <taxon>Agaricomycetidae</taxon>
        <taxon>Agaricales</taxon>
        <taxon>Agaricineae</taxon>
        <taxon>Agaricaceae</taxon>
        <taxon>Agaricus</taxon>
    </lineage>
</organism>
<gene>
    <name evidence="2" type="ORF">AGABI1DRAFT_133395</name>
</gene>
<dbReference type="HOGENOM" id="CLU_042234_0_0_1"/>
<name>K5VIZ4_AGABU</name>
<sequence length="364" mass="38472">MSSNKPYAMDINTGGDDGDWSDDEGIPEGMFNSAVGRALLAAARNVEDELEIPAASRVTTPNPARTTGFPESSLTPLSYTSVPVPLDNRSPTPFPSTPTPAPTSTPSTGRSRTLTAGQKGMLKLVNTSIVMLDDIEPEHPLYAPFTDCILRAAHVLIKRRDLDGYKTSSVAGIGSFSEQLAKIIGSVDPPPRAFESTPPPPTPSGTATPRPRSPSADMDMTPRKSKKAKPAQPTPPPPPQPPAAARRPPPQRPPPRPQAPAAPVALAPITPASKPSGKKRRARHTCHGASRRGVFLTPPAGSSIRAAHVSPAMLAEINTHLKNDVSSDVILEHSEDSGSGIFIAASRVLNSSETACVLKHIRKR</sequence>
<feature type="compositionally biased region" description="Polar residues" evidence="1">
    <location>
        <begin position="57"/>
        <end position="81"/>
    </location>
</feature>
<feature type="compositionally biased region" description="Pro residues" evidence="1">
    <location>
        <begin position="188"/>
        <end position="203"/>
    </location>
</feature>